<comment type="caution">
    <text evidence="2">The sequence shown here is derived from an EMBL/GenBank/DDBJ whole genome shotgun (WGS) entry which is preliminary data.</text>
</comment>
<gene>
    <name evidence="2" type="ORF">KQX54_016061</name>
</gene>
<name>A0AAV7HUL7_COTGL</name>
<feature type="compositionally biased region" description="Basic residues" evidence="1">
    <location>
        <begin position="26"/>
        <end position="37"/>
    </location>
</feature>
<proteinExistence type="predicted"/>
<sequence>MKRNMVTVSTLEESLATPGNQERRIPRVKKKRRRVPTHRARHYANLQLRIFAPKSCEKVQSVSGTLAISKIFIRSKVRRLSLKKSPRDRYVCRDDIADYQKTRGLYGPKRADPQKVTNEEKKIPGIKNTRKNIYKKEAPALKISAHFAINLAGMVNKGTLEFLGRIGYGMTGSGAQRWERIGGSLASLGLSSSGEIKTGQPPSTFFHSIQIEDRVKTSGPMREWAVCEGIRTRFWNLHAGSAIKPVDTPMTRLVVAGIPKVSPTI</sequence>
<reference evidence="2 3" key="1">
    <citation type="journal article" date="2021" name="J. Hered.">
        <title>A chromosome-level genome assembly of the parasitoid wasp, Cotesia glomerata (Hymenoptera: Braconidae).</title>
        <authorList>
            <person name="Pinto B.J."/>
            <person name="Weis J.J."/>
            <person name="Gamble T."/>
            <person name="Ode P.J."/>
            <person name="Paul R."/>
            <person name="Zaspel J.M."/>
        </authorList>
    </citation>
    <scope>NUCLEOTIDE SEQUENCE [LARGE SCALE GENOMIC DNA]</scope>
    <source>
        <strain evidence="2">CgM1</strain>
    </source>
</reference>
<evidence type="ECO:0000313" key="2">
    <source>
        <dbReference type="EMBL" id="KAH0535370.1"/>
    </source>
</evidence>
<dbReference type="Proteomes" id="UP000826195">
    <property type="component" value="Unassembled WGS sequence"/>
</dbReference>
<feature type="region of interest" description="Disordered" evidence="1">
    <location>
        <begin position="1"/>
        <end position="37"/>
    </location>
</feature>
<accession>A0AAV7HUL7</accession>
<organism evidence="2 3">
    <name type="scientific">Cotesia glomerata</name>
    <name type="common">Lepidopteran parasitic wasp</name>
    <name type="synonym">Apanteles glomeratus</name>
    <dbReference type="NCBI Taxonomy" id="32391"/>
    <lineage>
        <taxon>Eukaryota</taxon>
        <taxon>Metazoa</taxon>
        <taxon>Ecdysozoa</taxon>
        <taxon>Arthropoda</taxon>
        <taxon>Hexapoda</taxon>
        <taxon>Insecta</taxon>
        <taxon>Pterygota</taxon>
        <taxon>Neoptera</taxon>
        <taxon>Endopterygota</taxon>
        <taxon>Hymenoptera</taxon>
        <taxon>Apocrita</taxon>
        <taxon>Ichneumonoidea</taxon>
        <taxon>Braconidae</taxon>
        <taxon>Microgastrinae</taxon>
        <taxon>Cotesia</taxon>
    </lineage>
</organism>
<dbReference type="EMBL" id="JAHXZJ010002982">
    <property type="protein sequence ID" value="KAH0535370.1"/>
    <property type="molecule type" value="Genomic_DNA"/>
</dbReference>
<keyword evidence="3" id="KW-1185">Reference proteome</keyword>
<evidence type="ECO:0000313" key="3">
    <source>
        <dbReference type="Proteomes" id="UP000826195"/>
    </source>
</evidence>
<evidence type="ECO:0000256" key="1">
    <source>
        <dbReference type="SAM" id="MobiDB-lite"/>
    </source>
</evidence>
<feature type="compositionally biased region" description="Polar residues" evidence="1">
    <location>
        <begin position="1"/>
        <end position="20"/>
    </location>
</feature>
<dbReference type="AlphaFoldDB" id="A0AAV7HUL7"/>
<protein>
    <submittedName>
        <fullName evidence="2">Uncharacterized protein</fullName>
    </submittedName>
</protein>